<gene>
    <name evidence="2" type="ORF">N0V89_006706</name>
</gene>
<comment type="caution">
    <text evidence="2">The sequence shown here is derived from an EMBL/GenBank/DDBJ whole genome shotgun (WGS) entry which is preliminary data.</text>
</comment>
<keyword evidence="3" id="KW-1185">Reference proteome</keyword>
<dbReference type="RefSeq" id="XP_056069722.1">
    <property type="nucleotide sequence ID" value="XM_056215475.1"/>
</dbReference>
<proteinExistence type="predicted"/>
<name>A0A9W8XJI1_9PLEO</name>
<organism evidence="2 3">
    <name type="scientific">Didymosphaeria variabile</name>
    <dbReference type="NCBI Taxonomy" id="1932322"/>
    <lineage>
        <taxon>Eukaryota</taxon>
        <taxon>Fungi</taxon>
        <taxon>Dikarya</taxon>
        <taxon>Ascomycota</taxon>
        <taxon>Pezizomycotina</taxon>
        <taxon>Dothideomycetes</taxon>
        <taxon>Pleosporomycetidae</taxon>
        <taxon>Pleosporales</taxon>
        <taxon>Massarineae</taxon>
        <taxon>Didymosphaeriaceae</taxon>
        <taxon>Didymosphaeria</taxon>
    </lineage>
</organism>
<protein>
    <submittedName>
        <fullName evidence="2">Uncharacterized protein</fullName>
    </submittedName>
</protein>
<reference evidence="2" key="1">
    <citation type="submission" date="2022-10" db="EMBL/GenBank/DDBJ databases">
        <title>Tapping the CABI collections for fungal endophytes: first genome assemblies for Collariella, Neodidymelliopsis, Ascochyta clinopodiicola, Didymella pomorum, Didymosphaeria variabile, Neocosmospora piperis and Neocucurbitaria cava.</title>
        <authorList>
            <person name="Hill R."/>
        </authorList>
    </citation>
    <scope>NUCLEOTIDE SEQUENCE</scope>
    <source>
        <strain evidence="2">IMI 356815</strain>
    </source>
</reference>
<dbReference type="AlphaFoldDB" id="A0A9W8XJI1"/>
<dbReference type="GeneID" id="80910236"/>
<accession>A0A9W8XJI1</accession>
<feature type="coiled-coil region" evidence="1">
    <location>
        <begin position="79"/>
        <end position="113"/>
    </location>
</feature>
<dbReference type="EMBL" id="JAPEUX010000005">
    <property type="protein sequence ID" value="KAJ4351366.1"/>
    <property type="molecule type" value="Genomic_DNA"/>
</dbReference>
<evidence type="ECO:0000313" key="2">
    <source>
        <dbReference type="EMBL" id="KAJ4351366.1"/>
    </source>
</evidence>
<sequence length="134" mass="15865">MSLQQTFYNQLDLAFASMSSRQHPSRETERHSQVMQALDDFYHYHGLYYETCERGRNLVSRLDVLYVEYALIPRRDPARADHREQYMALRSELEALKEQARLHEAKLNECRARLKALGFSEDEWRSITEGRGIP</sequence>
<keyword evidence="1" id="KW-0175">Coiled coil</keyword>
<evidence type="ECO:0000256" key="1">
    <source>
        <dbReference type="SAM" id="Coils"/>
    </source>
</evidence>
<dbReference type="Proteomes" id="UP001140513">
    <property type="component" value="Unassembled WGS sequence"/>
</dbReference>
<evidence type="ECO:0000313" key="3">
    <source>
        <dbReference type="Proteomes" id="UP001140513"/>
    </source>
</evidence>